<dbReference type="InterPro" id="IPR050179">
    <property type="entry name" value="Trans_hexapeptide_repeat"/>
</dbReference>
<evidence type="ECO:0000256" key="7">
    <source>
        <dbReference type="ARBA" id="ARBA00023315"/>
    </source>
</evidence>
<evidence type="ECO:0000256" key="5">
    <source>
        <dbReference type="ARBA" id="ARBA00022915"/>
    </source>
</evidence>
<dbReference type="InterPro" id="IPR001451">
    <property type="entry name" value="Hexapep"/>
</dbReference>
<dbReference type="Proteomes" id="UP001500968">
    <property type="component" value="Unassembled WGS sequence"/>
</dbReference>
<reference evidence="10" key="1">
    <citation type="journal article" date="2019" name="Int. J. Syst. Evol. Microbiol.">
        <title>The Global Catalogue of Microorganisms (GCM) 10K type strain sequencing project: providing services to taxonomists for standard genome sequencing and annotation.</title>
        <authorList>
            <consortium name="The Broad Institute Genomics Platform"/>
            <consortium name="The Broad Institute Genome Sequencing Center for Infectious Disease"/>
            <person name="Wu L."/>
            <person name="Ma J."/>
        </authorList>
    </citation>
    <scope>NUCLEOTIDE SEQUENCE [LARGE SCALE GENOMIC DNA]</scope>
    <source>
        <strain evidence="10">JCM 17064</strain>
    </source>
</reference>
<dbReference type="EMBL" id="BAABCR010000017">
    <property type="protein sequence ID" value="GAA4038401.1"/>
    <property type="molecule type" value="Genomic_DNA"/>
</dbReference>
<gene>
    <name evidence="9" type="ORF">GCM10022386_25360</name>
</gene>
<evidence type="ECO:0000256" key="3">
    <source>
        <dbReference type="ARBA" id="ARBA00022679"/>
    </source>
</evidence>
<evidence type="ECO:0000259" key="8">
    <source>
        <dbReference type="Pfam" id="PF17836"/>
    </source>
</evidence>
<accession>A0ABP7U9N8</accession>
<keyword evidence="7" id="KW-0012">Acyltransferase</keyword>
<keyword evidence="10" id="KW-1185">Reference proteome</keyword>
<organism evidence="9 10">
    <name type="scientific">Flavobacterium cheonhonense</name>
    <dbReference type="NCBI Taxonomy" id="706185"/>
    <lineage>
        <taxon>Bacteria</taxon>
        <taxon>Pseudomonadati</taxon>
        <taxon>Bacteroidota</taxon>
        <taxon>Flavobacteriia</taxon>
        <taxon>Flavobacteriales</taxon>
        <taxon>Flavobacteriaceae</taxon>
        <taxon>Flavobacterium</taxon>
    </lineage>
</organism>
<keyword evidence="6" id="KW-0457">Lysine biosynthesis</keyword>
<evidence type="ECO:0000256" key="6">
    <source>
        <dbReference type="ARBA" id="ARBA00023154"/>
    </source>
</evidence>
<dbReference type="CDD" id="cd03360">
    <property type="entry name" value="LbH_AT_putative"/>
    <property type="match status" value="1"/>
</dbReference>
<keyword evidence="3" id="KW-0808">Transferase</keyword>
<keyword evidence="4" id="KW-0677">Repeat</keyword>
<keyword evidence="2" id="KW-0028">Amino-acid biosynthesis</keyword>
<dbReference type="PANTHER" id="PTHR43300:SF10">
    <property type="entry name" value="2,3,4,5-TETRAHYDROPYRIDINE-2,6-DICARBOXYLATE N-ACETYLTRANSFERASE"/>
    <property type="match status" value="1"/>
</dbReference>
<protein>
    <recommendedName>
        <fullName evidence="8">PglD N-terminal domain-containing protein</fullName>
    </recommendedName>
</protein>
<dbReference type="PANTHER" id="PTHR43300">
    <property type="entry name" value="ACETYLTRANSFERASE"/>
    <property type="match status" value="1"/>
</dbReference>
<proteinExistence type="inferred from homology"/>
<dbReference type="InterPro" id="IPR011004">
    <property type="entry name" value="Trimer_LpxA-like_sf"/>
</dbReference>
<keyword evidence="5" id="KW-0220">Diaminopimelate biosynthesis</keyword>
<dbReference type="Gene3D" id="2.160.10.10">
    <property type="entry name" value="Hexapeptide repeat proteins"/>
    <property type="match status" value="1"/>
</dbReference>
<comment type="caution">
    <text evidence="9">The sequence shown here is derived from an EMBL/GenBank/DDBJ whole genome shotgun (WGS) entry which is preliminary data.</text>
</comment>
<dbReference type="SUPFAM" id="SSF51161">
    <property type="entry name" value="Trimeric LpxA-like enzymes"/>
    <property type="match status" value="1"/>
</dbReference>
<evidence type="ECO:0000256" key="2">
    <source>
        <dbReference type="ARBA" id="ARBA00022605"/>
    </source>
</evidence>
<dbReference type="PROSITE" id="PS00101">
    <property type="entry name" value="HEXAPEP_TRANSFERASES"/>
    <property type="match status" value="1"/>
</dbReference>
<comment type="similarity">
    <text evidence="1">Belongs to the transferase hexapeptide repeat family.</text>
</comment>
<dbReference type="Gene3D" id="3.40.50.20">
    <property type="match status" value="1"/>
</dbReference>
<dbReference type="InterPro" id="IPR020019">
    <property type="entry name" value="AcTrfase_PglD-like"/>
</dbReference>
<name>A0ABP7U9N8_9FLAO</name>
<sequence>MIVIGAKGFAKEVLEVLQQCNQTENLAFYDDVNEIGEKLYETFPILKNEAQVTQFFKAYGNQFTIGIGNSLLRYKLYKKFTNLGGEMISMISPLAQISSYEVTIGAGSNILMNAVFSNSVTIGKGCLVYYNAMITHDCVVGDFVEISPGATLLGRSTVGSFSRIGANATILPDVKIGKNVTIGAGAVVTKDIPDNSIAYGIPAIVMKTVEPFNENMQ</sequence>
<dbReference type="InterPro" id="IPR041561">
    <property type="entry name" value="PglD_N"/>
</dbReference>
<feature type="domain" description="PglD N-terminal" evidence="8">
    <location>
        <begin position="2"/>
        <end position="80"/>
    </location>
</feature>
<dbReference type="Pfam" id="PF00132">
    <property type="entry name" value="Hexapep"/>
    <property type="match status" value="2"/>
</dbReference>
<dbReference type="InterPro" id="IPR018357">
    <property type="entry name" value="Hexapep_transf_CS"/>
</dbReference>
<dbReference type="RefSeq" id="WP_324691356.1">
    <property type="nucleotide sequence ID" value="NZ_BAABCR010000017.1"/>
</dbReference>
<dbReference type="NCBIfam" id="TIGR03570">
    <property type="entry name" value="NeuD_NnaD"/>
    <property type="match status" value="1"/>
</dbReference>
<evidence type="ECO:0000256" key="1">
    <source>
        <dbReference type="ARBA" id="ARBA00007274"/>
    </source>
</evidence>
<dbReference type="Pfam" id="PF17836">
    <property type="entry name" value="PglD_N"/>
    <property type="match status" value="1"/>
</dbReference>
<evidence type="ECO:0000313" key="10">
    <source>
        <dbReference type="Proteomes" id="UP001500968"/>
    </source>
</evidence>
<evidence type="ECO:0000256" key="4">
    <source>
        <dbReference type="ARBA" id="ARBA00022737"/>
    </source>
</evidence>
<evidence type="ECO:0000313" key="9">
    <source>
        <dbReference type="EMBL" id="GAA4038401.1"/>
    </source>
</evidence>